<keyword evidence="7" id="KW-1185">Reference proteome</keyword>
<evidence type="ECO:0000313" key="7">
    <source>
        <dbReference type="Proteomes" id="UP000199534"/>
    </source>
</evidence>
<reference evidence="6 7" key="1">
    <citation type="submission" date="2016-10" db="EMBL/GenBank/DDBJ databases">
        <authorList>
            <person name="de Groot N.N."/>
        </authorList>
    </citation>
    <scope>NUCLEOTIDE SEQUENCE [LARGE SCALE GENOMIC DNA]</scope>
    <source>
        <strain evidence="6 7">DSM 21019</strain>
    </source>
</reference>
<feature type="transmembrane region" description="Helical" evidence="5">
    <location>
        <begin position="95"/>
        <end position="124"/>
    </location>
</feature>
<dbReference type="STRING" id="400055.SAMN04490243_0017"/>
<keyword evidence="3 5" id="KW-1133">Transmembrane helix</keyword>
<dbReference type="PANTHER" id="PTHR12714:SF24">
    <property type="entry name" value="SLR1182 PROTEIN"/>
    <property type="match status" value="1"/>
</dbReference>
<dbReference type="RefSeq" id="WP_245759692.1">
    <property type="nucleotide sequence ID" value="NZ_FOYQ01000001.1"/>
</dbReference>
<dbReference type="Gene3D" id="1.20.120.1630">
    <property type="match status" value="1"/>
</dbReference>
<evidence type="ECO:0000256" key="3">
    <source>
        <dbReference type="ARBA" id="ARBA00022989"/>
    </source>
</evidence>
<comment type="subcellular location">
    <subcellularLocation>
        <location evidence="1">Endomembrane system</location>
        <topology evidence="1">Multi-pass membrane protein</topology>
    </subcellularLocation>
</comment>
<dbReference type="PANTHER" id="PTHR12714">
    <property type="entry name" value="PROTEIN-S ISOPRENYLCYSTEINE O-METHYLTRANSFERASE"/>
    <property type="match status" value="1"/>
</dbReference>
<dbReference type="Pfam" id="PF04191">
    <property type="entry name" value="PEMT"/>
    <property type="match status" value="1"/>
</dbReference>
<evidence type="ECO:0000256" key="4">
    <source>
        <dbReference type="ARBA" id="ARBA00023136"/>
    </source>
</evidence>
<protein>
    <submittedName>
        <fullName evidence="6">Protein-S-isoprenylcysteine O-methyltransferase Ste14</fullName>
    </submittedName>
</protein>
<keyword evidence="6" id="KW-0489">Methyltransferase</keyword>
<evidence type="ECO:0000256" key="2">
    <source>
        <dbReference type="ARBA" id="ARBA00022692"/>
    </source>
</evidence>
<dbReference type="InterPro" id="IPR007318">
    <property type="entry name" value="Phopholipid_MeTrfase"/>
</dbReference>
<feature type="transmembrane region" description="Helical" evidence="5">
    <location>
        <begin position="12"/>
        <end position="31"/>
    </location>
</feature>
<dbReference type="GO" id="GO:0012505">
    <property type="term" value="C:endomembrane system"/>
    <property type="evidence" value="ECO:0007669"/>
    <property type="project" value="UniProtKB-SubCell"/>
</dbReference>
<evidence type="ECO:0000256" key="5">
    <source>
        <dbReference type="SAM" id="Phobius"/>
    </source>
</evidence>
<dbReference type="Proteomes" id="UP000199534">
    <property type="component" value="Unassembled WGS sequence"/>
</dbReference>
<keyword evidence="2 5" id="KW-0812">Transmembrane</keyword>
<gene>
    <name evidence="6" type="ORF">SAMN04490243_0017</name>
</gene>
<dbReference type="AlphaFoldDB" id="A0A1I6FMM7"/>
<organism evidence="6 7">
    <name type="scientific">Robiginitalea myxolifaciens</name>
    <dbReference type="NCBI Taxonomy" id="400055"/>
    <lineage>
        <taxon>Bacteria</taxon>
        <taxon>Pseudomonadati</taxon>
        <taxon>Bacteroidota</taxon>
        <taxon>Flavobacteriia</taxon>
        <taxon>Flavobacteriales</taxon>
        <taxon>Flavobacteriaceae</taxon>
        <taxon>Robiginitalea</taxon>
    </lineage>
</organism>
<keyword evidence="6" id="KW-0808">Transferase</keyword>
<evidence type="ECO:0000256" key="1">
    <source>
        <dbReference type="ARBA" id="ARBA00004127"/>
    </source>
</evidence>
<feature type="transmembrane region" description="Helical" evidence="5">
    <location>
        <begin position="43"/>
        <end position="64"/>
    </location>
</feature>
<proteinExistence type="predicted"/>
<keyword evidence="4 5" id="KW-0472">Membrane</keyword>
<accession>A0A1I6FMM7</accession>
<sequence>MRNLQFLELKIPPALVFLIFGALMFLLDRTLPVGEFDFFGRELLMKLLVVLAVLVAGIALIQFARHKTTIDPTKPQSASHLVTTGIYRFTRNPMYLGMLLFLLALGLHLGNAFNTLVAAGYVAYMNRFQIQPEERQLSRLFGNEFKQFCLQTRRWF</sequence>
<dbReference type="GO" id="GO:0008168">
    <property type="term" value="F:methyltransferase activity"/>
    <property type="evidence" value="ECO:0007669"/>
    <property type="project" value="UniProtKB-KW"/>
</dbReference>
<dbReference type="GO" id="GO:0032259">
    <property type="term" value="P:methylation"/>
    <property type="evidence" value="ECO:0007669"/>
    <property type="project" value="UniProtKB-KW"/>
</dbReference>
<dbReference type="EMBL" id="FOYQ01000001">
    <property type="protein sequence ID" value="SFR31190.1"/>
    <property type="molecule type" value="Genomic_DNA"/>
</dbReference>
<evidence type="ECO:0000313" key="6">
    <source>
        <dbReference type="EMBL" id="SFR31190.1"/>
    </source>
</evidence>
<name>A0A1I6FMM7_9FLAO</name>